<dbReference type="Proteomes" id="UP000253061">
    <property type="component" value="Unassembled WGS sequence"/>
</dbReference>
<dbReference type="RefSeq" id="WP_062956896.1">
    <property type="nucleotide sequence ID" value="NZ_JPWB01000002.1"/>
</dbReference>
<keyword evidence="1" id="KW-0472">Membrane</keyword>
<evidence type="ECO:0000256" key="1">
    <source>
        <dbReference type="SAM" id="Phobius"/>
    </source>
</evidence>
<evidence type="ECO:0000313" key="2">
    <source>
        <dbReference type="EMBL" id="RCK24351.1"/>
    </source>
</evidence>
<keyword evidence="1" id="KW-0812">Transmembrane</keyword>
<keyword evidence="1" id="KW-1133">Transmembrane helix</keyword>
<accession>A0A367VIU0</accession>
<feature type="transmembrane region" description="Helical" evidence="1">
    <location>
        <begin position="21"/>
        <end position="41"/>
    </location>
</feature>
<protein>
    <submittedName>
        <fullName evidence="2">Uncharacterized protein</fullName>
    </submittedName>
</protein>
<dbReference type="AlphaFoldDB" id="A0A367VIU0"/>
<sequence>MSDQNQGDQPNNRRKMNMRKLMLFGSGTLLLGTLLMMVTFQTTFQMMMHGRSAGSFIIVIGTAVAIGLLVAGSTIISKWVSHKVQAILEE</sequence>
<feature type="transmembrane region" description="Helical" evidence="1">
    <location>
        <begin position="53"/>
        <end position="76"/>
    </location>
</feature>
<reference evidence="2 3" key="1">
    <citation type="submission" date="2014-07" db="EMBL/GenBank/DDBJ databases">
        <title>Draft genome sequence of Thalassospira profundimaris R8-17.</title>
        <authorList>
            <person name="Lai Q."/>
            <person name="Shao Z."/>
        </authorList>
    </citation>
    <scope>NUCLEOTIDE SEQUENCE [LARGE SCALE GENOMIC DNA]</scope>
    <source>
        <strain evidence="2 3">R8-17</strain>
    </source>
</reference>
<organism evidence="2 3">
    <name type="scientific">Thalassospira profundimaris</name>
    <dbReference type="NCBI Taxonomy" id="502049"/>
    <lineage>
        <taxon>Bacteria</taxon>
        <taxon>Pseudomonadati</taxon>
        <taxon>Pseudomonadota</taxon>
        <taxon>Alphaproteobacteria</taxon>
        <taxon>Rhodospirillales</taxon>
        <taxon>Thalassospiraceae</taxon>
        <taxon>Thalassospira</taxon>
    </lineage>
</organism>
<name>A0A367VIU0_9PROT</name>
<proteinExistence type="predicted"/>
<comment type="caution">
    <text evidence="2">The sequence shown here is derived from an EMBL/GenBank/DDBJ whole genome shotgun (WGS) entry which is preliminary data.</text>
</comment>
<evidence type="ECO:0000313" key="3">
    <source>
        <dbReference type="Proteomes" id="UP000253061"/>
    </source>
</evidence>
<dbReference type="EMBL" id="JPWB01000002">
    <property type="protein sequence ID" value="RCK24351.1"/>
    <property type="molecule type" value="Genomic_DNA"/>
</dbReference>
<gene>
    <name evidence="2" type="ORF">TH6_06545</name>
</gene>